<dbReference type="Gene3D" id="1.25.40.10">
    <property type="entry name" value="Tetratricopeptide repeat domain"/>
    <property type="match status" value="1"/>
</dbReference>
<feature type="transmembrane region" description="Helical" evidence="5">
    <location>
        <begin position="268"/>
        <end position="291"/>
    </location>
</feature>
<feature type="transmembrane region" description="Helical" evidence="5">
    <location>
        <begin position="303"/>
        <end position="320"/>
    </location>
</feature>
<organism evidence="7">
    <name type="scientific">Paraprevotella clara</name>
    <dbReference type="NCBI Taxonomy" id="454154"/>
    <lineage>
        <taxon>Bacteria</taxon>
        <taxon>Pseudomonadati</taxon>
        <taxon>Bacteroidota</taxon>
        <taxon>Bacteroidia</taxon>
        <taxon>Bacteroidales</taxon>
        <taxon>Prevotellaceae</taxon>
        <taxon>Paraprevotella</taxon>
    </lineage>
</organism>
<feature type="transmembrane region" description="Helical" evidence="5">
    <location>
        <begin position="70"/>
        <end position="90"/>
    </location>
</feature>
<keyword evidence="4 5" id="KW-0472">Membrane</keyword>
<evidence type="ECO:0000313" key="7">
    <source>
        <dbReference type="EMBL" id="VYT68652.1"/>
    </source>
</evidence>
<sequence>MNVPKRLIKTLHIPTFILWSGSVFISSTSHPEMAELWCRIWTYISLFTLCVYFCSSIFKERNWNTETARIFKSFFCIGILEMAYALLQFLGVFPSANRHFLLTGTFDNPAVLAMLISLCFPIGCHFTVNSTARHKLIWKGLTVSMGVCLILTGSRTGILSGICSFALICRPAIKQHLQKLSRTNIVILLFTTLLLLTGLYFHKQDSVNGRILIWRIAMEMIADRPMWGWGREGFDAFYMPYQADYFLHHPASQHILLADNLTNPFNEFLLFAIRYGLIGLAALLLSLVFLLRSILKQKSDFRGMLIGIFTTLFLWSMFSYPFRIPFVWLTTVSFISIILFPNLSSHKYAKPLSTFILLCCFPPIIHILHFHYNKIEWIKVQERSSDVETTDLFTQYALLYERLKGDGDFLYNYGAELHYAGQYKKSLDILKECTTLYNDYNVQMLMADNYQQLGFTDKAILRYKYANLMVPNRFLPLYYEMQVHIKERDSIQACKVARTIINKPVKNQKSRTVKKIISEAEKYLHDHTF</sequence>
<evidence type="ECO:0000256" key="2">
    <source>
        <dbReference type="ARBA" id="ARBA00022692"/>
    </source>
</evidence>
<dbReference type="InterPro" id="IPR011990">
    <property type="entry name" value="TPR-like_helical_dom_sf"/>
</dbReference>
<dbReference type="InterPro" id="IPR007016">
    <property type="entry name" value="O-antigen_ligase-rel_domated"/>
</dbReference>
<dbReference type="SUPFAM" id="SSF48452">
    <property type="entry name" value="TPR-like"/>
    <property type="match status" value="1"/>
</dbReference>
<feature type="transmembrane region" description="Helical" evidence="5">
    <location>
        <begin position="7"/>
        <end position="28"/>
    </location>
</feature>
<evidence type="ECO:0000256" key="3">
    <source>
        <dbReference type="ARBA" id="ARBA00022989"/>
    </source>
</evidence>
<feature type="transmembrane region" description="Helical" evidence="5">
    <location>
        <begin position="110"/>
        <end position="129"/>
    </location>
</feature>
<evidence type="ECO:0000259" key="6">
    <source>
        <dbReference type="Pfam" id="PF04932"/>
    </source>
</evidence>
<proteinExistence type="predicted"/>
<feature type="transmembrane region" description="Helical" evidence="5">
    <location>
        <begin position="326"/>
        <end position="343"/>
    </location>
</feature>
<evidence type="ECO:0000256" key="5">
    <source>
        <dbReference type="SAM" id="Phobius"/>
    </source>
</evidence>
<comment type="subcellular location">
    <subcellularLocation>
        <location evidence="1">Membrane</location>
        <topology evidence="1">Multi-pass membrane protein</topology>
    </subcellularLocation>
</comment>
<dbReference type="PANTHER" id="PTHR37422">
    <property type="entry name" value="TEICHURONIC ACID BIOSYNTHESIS PROTEIN TUAE"/>
    <property type="match status" value="1"/>
</dbReference>
<dbReference type="AlphaFoldDB" id="A0A6N2YTV7"/>
<dbReference type="PANTHER" id="PTHR37422:SF13">
    <property type="entry name" value="LIPOPOLYSACCHARIDE BIOSYNTHESIS PROTEIN PA4999-RELATED"/>
    <property type="match status" value="1"/>
</dbReference>
<protein>
    <submittedName>
        <fullName evidence="7">O-Antigen ligase</fullName>
    </submittedName>
</protein>
<dbReference type="EMBL" id="CACRUT010000004">
    <property type="protein sequence ID" value="VYT68652.1"/>
    <property type="molecule type" value="Genomic_DNA"/>
</dbReference>
<dbReference type="InterPro" id="IPR051533">
    <property type="entry name" value="WaaL-like"/>
</dbReference>
<evidence type="ECO:0000256" key="1">
    <source>
        <dbReference type="ARBA" id="ARBA00004141"/>
    </source>
</evidence>
<feature type="transmembrane region" description="Helical" evidence="5">
    <location>
        <begin position="40"/>
        <end position="58"/>
    </location>
</feature>
<gene>
    <name evidence="7" type="ORF">PCLFYP37_00867</name>
</gene>
<keyword evidence="3 5" id="KW-1133">Transmembrane helix</keyword>
<keyword evidence="2 5" id="KW-0812">Transmembrane</keyword>
<name>A0A6N2YTV7_9BACT</name>
<feature type="domain" description="O-antigen ligase-related" evidence="6">
    <location>
        <begin position="142"/>
        <end position="284"/>
    </location>
</feature>
<accession>A0A6N2YTV7</accession>
<feature type="transmembrane region" description="Helical" evidence="5">
    <location>
        <begin position="185"/>
        <end position="202"/>
    </location>
</feature>
<evidence type="ECO:0000256" key="4">
    <source>
        <dbReference type="ARBA" id="ARBA00023136"/>
    </source>
</evidence>
<reference evidence="7" key="1">
    <citation type="submission" date="2019-11" db="EMBL/GenBank/DDBJ databases">
        <authorList>
            <person name="Feng L."/>
        </authorList>
    </citation>
    <scope>NUCLEOTIDE SEQUENCE</scope>
    <source>
        <strain evidence="7">PclaraLFYP37</strain>
    </source>
</reference>
<dbReference type="Pfam" id="PF04932">
    <property type="entry name" value="Wzy_C"/>
    <property type="match status" value="1"/>
</dbReference>
<dbReference type="GO" id="GO:0016020">
    <property type="term" value="C:membrane"/>
    <property type="evidence" value="ECO:0007669"/>
    <property type="project" value="UniProtKB-SubCell"/>
</dbReference>
<dbReference type="GO" id="GO:0016874">
    <property type="term" value="F:ligase activity"/>
    <property type="evidence" value="ECO:0007669"/>
    <property type="project" value="UniProtKB-KW"/>
</dbReference>
<keyword evidence="7" id="KW-0436">Ligase</keyword>
<feature type="transmembrane region" description="Helical" evidence="5">
    <location>
        <begin position="355"/>
        <end position="372"/>
    </location>
</feature>